<dbReference type="PANTHER" id="PTHR34296:SF2">
    <property type="entry name" value="ABC TRANSPORTER GUANOSINE-BINDING PROTEIN NUPN"/>
    <property type="match status" value="1"/>
</dbReference>
<dbReference type="Proteomes" id="UP000184603">
    <property type="component" value="Unassembled WGS sequence"/>
</dbReference>
<evidence type="ECO:0000256" key="4">
    <source>
        <dbReference type="ARBA" id="ARBA00022729"/>
    </source>
</evidence>
<dbReference type="RefSeq" id="WP_073613152.1">
    <property type="nucleotide sequence ID" value="NZ_FRFE01000007.1"/>
</dbReference>
<keyword evidence="5" id="KW-0472">Membrane</keyword>
<organism evidence="9 10">
    <name type="scientific">Desulfopila aestuarii DSM 18488</name>
    <dbReference type="NCBI Taxonomy" id="1121416"/>
    <lineage>
        <taxon>Bacteria</taxon>
        <taxon>Pseudomonadati</taxon>
        <taxon>Thermodesulfobacteriota</taxon>
        <taxon>Desulfobulbia</taxon>
        <taxon>Desulfobulbales</taxon>
        <taxon>Desulfocapsaceae</taxon>
        <taxon>Desulfopila</taxon>
    </lineage>
</organism>
<dbReference type="OrthoDB" id="9769871at2"/>
<evidence type="ECO:0000259" key="8">
    <source>
        <dbReference type="Pfam" id="PF02608"/>
    </source>
</evidence>
<evidence type="ECO:0000256" key="5">
    <source>
        <dbReference type="ARBA" id="ARBA00023136"/>
    </source>
</evidence>
<evidence type="ECO:0000313" key="10">
    <source>
        <dbReference type="Proteomes" id="UP000184603"/>
    </source>
</evidence>
<dbReference type="AlphaFoldDB" id="A0A1M7Y4Q9"/>
<evidence type="ECO:0000256" key="1">
    <source>
        <dbReference type="ARBA" id="ARBA00004193"/>
    </source>
</evidence>
<keyword evidence="3" id="KW-1003">Cell membrane</keyword>
<dbReference type="STRING" id="1121416.SAMN02745220_01837"/>
<evidence type="ECO:0000256" key="3">
    <source>
        <dbReference type="ARBA" id="ARBA00022475"/>
    </source>
</evidence>
<dbReference type="PANTHER" id="PTHR34296">
    <property type="entry name" value="TRANSCRIPTIONAL ACTIVATOR PROTEIN MED"/>
    <property type="match status" value="1"/>
</dbReference>
<dbReference type="Pfam" id="PF02608">
    <property type="entry name" value="Bmp"/>
    <property type="match status" value="1"/>
</dbReference>
<proteinExistence type="inferred from homology"/>
<dbReference type="InterPro" id="IPR050957">
    <property type="entry name" value="BMP_lipoprotein"/>
</dbReference>
<dbReference type="SUPFAM" id="SSF53822">
    <property type="entry name" value="Periplasmic binding protein-like I"/>
    <property type="match status" value="1"/>
</dbReference>
<accession>A0A1M7Y4Q9</accession>
<keyword evidence="10" id="KW-1185">Reference proteome</keyword>
<evidence type="ECO:0000313" key="9">
    <source>
        <dbReference type="EMBL" id="SHO47339.1"/>
    </source>
</evidence>
<dbReference type="InterPro" id="IPR003760">
    <property type="entry name" value="PnrA-like"/>
</dbReference>
<gene>
    <name evidence="9" type="ORF">SAMN02745220_01837</name>
</gene>
<feature type="chain" id="PRO_5012093837" evidence="7">
    <location>
        <begin position="24"/>
        <end position="339"/>
    </location>
</feature>
<dbReference type="GO" id="GO:0005886">
    <property type="term" value="C:plasma membrane"/>
    <property type="evidence" value="ECO:0007669"/>
    <property type="project" value="UniProtKB-SubCell"/>
</dbReference>
<dbReference type="CDD" id="cd06354">
    <property type="entry name" value="PBP1_PrnA-like"/>
    <property type="match status" value="1"/>
</dbReference>
<feature type="domain" description="ABC transporter substrate-binding protein PnrA-like" evidence="8">
    <location>
        <begin position="29"/>
        <end position="328"/>
    </location>
</feature>
<keyword evidence="4 7" id="KW-0732">Signal</keyword>
<evidence type="ECO:0000256" key="2">
    <source>
        <dbReference type="ARBA" id="ARBA00008610"/>
    </source>
</evidence>
<protein>
    <submittedName>
        <fullName evidence="9">Basic membrane protein A</fullName>
    </submittedName>
</protein>
<sequence length="339" mass="37357">MKKNIFTLLLLVLLAFPASIGHAATIVGFLVPASGLGDESFNDMTYTGLIEAKTRHNFRLIREQCTGGSDDDRRKALEQLFRRGADIIVVNGWQYRNLIKEYALRSPKRFYIINDFPVDGVPNVISSVFAQHEGAFLAGALAGWMTQNDKIGFIGGMDMPVIRAFQSGFHQGALYANPKVRISDVFLASDQDAFAGFSSPSLGFSMANKLYDSDVDIIFGAAGLSNQGIIQAARRRKLFAIGADADQDHMAPGYVLTSVMKRLDTATSLILDKLMRGEPISGIQRFGLKENGVALSYMTYTREVIPKEIQQRLEQLREKIIAGEIPIADPLQESVEKGE</sequence>
<reference evidence="9 10" key="1">
    <citation type="submission" date="2016-12" db="EMBL/GenBank/DDBJ databases">
        <authorList>
            <person name="Song W.-J."/>
            <person name="Kurnit D.M."/>
        </authorList>
    </citation>
    <scope>NUCLEOTIDE SEQUENCE [LARGE SCALE GENOMIC DNA]</scope>
    <source>
        <strain evidence="9 10">DSM 18488</strain>
    </source>
</reference>
<evidence type="ECO:0000256" key="7">
    <source>
        <dbReference type="SAM" id="SignalP"/>
    </source>
</evidence>
<evidence type="ECO:0000256" key="6">
    <source>
        <dbReference type="ARBA" id="ARBA00023288"/>
    </source>
</evidence>
<comment type="similarity">
    <text evidence="2">Belongs to the BMP lipoprotein family.</text>
</comment>
<dbReference type="Gene3D" id="3.40.50.2300">
    <property type="match status" value="2"/>
</dbReference>
<feature type="signal peptide" evidence="7">
    <location>
        <begin position="1"/>
        <end position="23"/>
    </location>
</feature>
<name>A0A1M7Y4Q9_9BACT</name>
<comment type="subcellular location">
    <subcellularLocation>
        <location evidence="1">Cell membrane</location>
        <topology evidence="1">Lipid-anchor</topology>
    </subcellularLocation>
</comment>
<dbReference type="InterPro" id="IPR028082">
    <property type="entry name" value="Peripla_BP_I"/>
</dbReference>
<dbReference type="EMBL" id="FRFE01000007">
    <property type="protein sequence ID" value="SHO47339.1"/>
    <property type="molecule type" value="Genomic_DNA"/>
</dbReference>
<keyword evidence="6" id="KW-0449">Lipoprotein</keyword>